<gene>
    <name evidence="1" type="ORF">BLNAU_14005</name>
</gene>
<proteinExistence type="predicted"/>
<sequence>MFLTRIPLIFIDPRHCYRLDEFAQTQGLWRCKMKLKMTSMSHELQDLLRNAFTPFKDDSDPTIKVYWDEYLKLIDSMILDDLHLSVKRSLTDLMYALVGDKKAELSPLYVVEAILAGQKTEWNPAIKNLKKMVFIVREESIMSAQAFPRVFTENKKKIGNLTISTDNAKQVDHVLAAPSNHDTIELNSIEFKQTYNGMLVLAELRAQNKDPDAMTECQCGGDDRELSPTRPTLPVELLPSSSEFIVSIPPRFVIVGHGTITILSGTLSQLTRGVGVGRVTTDAGQVNIDKFMVGDLKLEEEQTLIQAVSLLDDVQLGLNILQVLNTNNQYSFDPVLVETV</sequence>
<evidence type="ECO:0000313" key="1">
    <source>
        <dbReference type="EMBL" id="KAK2951044.1"/>
    </source>
</evidence>
<dbReference type="Proteomes" id="UP001281761">
    <property type="component" value="Unassembled WGS sequence"/>
</dbReference>
<reference evidence="1 2" key="1">
    <citation type="journal article" date="2022" name="bioRxiv">
        <title>Genomics of Preaxostyla Flagellates Illuminates Evolutionary Transitions and the Path Towards Mitochondrial Loss.</title>
        <authorList>
            <person name="Novak L.V.F."/>
            <person name="Treitli S.C."/>
            <person name="Pyrih J."/>
            <person name="Halakuc P."/>
            <person name="Pipaliya S.V."/>
            <person name="Vacek V."/>
            <person name="Brzon O."/>
            <person name="Soukal P."/>
            <person name="Eme L."/>
            <person name="Dacks J.B."/>
            <person name="Karnkowska A."/>
            <person name="Elias M."/>
            <person name="Hampl V."/>
        </authorList>
    </citation>
    <scope>NUCLEOTIDE SEQUENCE [LARGE SCALE GENOMIC DNA]</scope>
    <source>
        <strain evidence="1">NAU3</strain>
        <tissue evidence="1">Gut</tissue>
    </source>
</reference>
<evidence type="ECO:0000313" key="2">
    <source>
        <dbReference type="Proteomes" id="UP001281761"/>
    </source>
</evidence>
<accession>A0ABQ9XHX6</accession>
<keyword evidence="2" id="KW-1185">Reference proteome</keyword>
<organism evidence="1 2">
    <name type="scientific">Blattamonas nauphoetae</name>
    <dbReference type="NCBI Taxonomy" id="2049346"/>
    <lineage>
        <taxon>Eukaryota</taxon>
        <taxon>Metamonada</taxon>
        <taxon>Preaxostyla</taxon>
        <taxon>Oxymonadida</taxon>
        <taxon>Blattamonas</taxon>
    </lineage>
</organism>
<dbReference type="EMBL" id="JARBJD010000125">
    <property type="protein sequence ID" value="KAK2951044.1"/>
    <property type="molecule type" value="Genomic_DNA"/>
</dbReference>
<name>A0ABQ9XHX6_9EUKA</name>
<comment type="caution">
    <text evidence="1">The sequence shown here is derived from an EMBL/GenBank/DDBJ whole genome shotgun (WGS) entry which is preliminary data.</text>
</comment>
<protein>
    <submittedName>
        <fullName evidence="1">Uncharacterized protein</fullName>
    </submittedName>
</protein>